<dbReference type="EMBL" id="JAGHQL010000180">
    <property type="protein sequence ID" value="KAH0536797.1"/>
    <property type="molecule type" value="Genomic_DNA"/>
</dbReference>
<comment type="caution">
    <text evidence="1">The sequence shown here is derived from an EMBL/GenBank/DDBJ whole genome shotgun (WGS) entry which is preliminary data.</text>
</comment>
<evidence type="ECO:0000313" key="1">
    <source>
        <dbReference type="EMBL" id="KAH0536797.1"/>
    </source>
</evidence>
<sequence length="185" mass="20599">MNPAIAVLILPTKQWLDINQQDGLSFGQLESPELPALSEALAPQCANPILPNDSYSCTQYLYGSSMDQLVASAVPTDYQVRDRNGVYLPPISRGEDLTFSFNVSDTAIWIPSRQAVRLFSSNLTDYHNAASSSNIKADYPQFRLFNSSLEVRLQLYGPAIGLTSFCVIRNTTIYFVDSARKVRCY</sequence>
<reference evidence="1" key="1">
    <citation type="submission" date="2021-03" db="EMBL/GenBank/DDBJ databases">
        <title>Comparative genomics and phylogenomic investigation of the class Geoglossomycetes provide insights into ecological specialization and systematics.</title>
        <authorList>
            <person name="Melie T."/>
            <person name="Pirro S."/>
            <person name="Miller A.N."/>
            <person name="Quandt A."/>
        </authorList>
    </citation>
    <scope>NUCLEOTIDE SEQUENCE</scope>
    <source>
        <strain evidence="1">GBOQ0MN5Z8</strain>
    </source>
</reference>
<dbReference type="OrthoDB" id="5342924at2759"/>
<evidence type="ECO:0000313" key="2">
    <source>
        <dbReference type="Proteomes" id="UP000698800"/>
    </source>
</evidence>
<accession>A0A9P8I1P6</accession>
<protein>
    <submittedName>
        <fullName evidence="1">Uncharacterized protein</fullName>
    </submittedName>
</protein>
<gene>
    <name evidence="1" type="ORF">FGG08_006365</name>
</gene>
<dbReference type="Proteomes" id="UP000698800">
    <property type="component" value="Unassembled WGS sequence"/>
</dbReference>
<proteinExistence type="predicted"/>
<organism evidence="1 2">
    <name type="scientific">Glutinoglossum americanum</name>
    <dbReference type="NCBI Taxonomy" id="1670608"/>
    <lineage>
        <taxon>Eukaryota</taxon>
        <taxon>Fungi</taxon>
        <taxon>Dikarya</taxon>
        <taxon>Ascomycota</taxon>
        <taxon>Pezizomycotina</taxon>
        <taxon>Geoglossomycetes</taxon>
        <taxon>Geoglossales</taxon>
        <taxon>Geoglossaceae</taxon>
        <taxon>Glutinoglossum</taxon>
    </lineage>
</organism>
<dbReference type="AlphaFoldDB" id="A0A9P8I1P6"/>
<name>A0A9P8I1P6_9PEZI</name>
<keyword evidence="2" id="KW-1185">Reference proteome</keyword>